<feature type="region of interest" description="Disordered" evidence="1">
    <location>
        <begin position="352"/>
        <end position="377"/>
    </location>
</feature>
<feature type="compositionally biased region" description="Low complexity" evidence="1">
    <location>
        <begin position="735"/>
        <end position="748"/>
    </location>
</feature>
<proteinExistence type="predicted"/>
<feature type="compositionally biased region" description="Low complexity" evidence="1">
    <location>
        <begin position="567"/>
        <end position="580"/>
    </location>
</feature>
<keyword evidence="3" id="KW-1185">Reference proteome</keyword>
<feature type="compositionally biased region" description="Basic residues" evidence="1">
    <location>
        <begin position="159"/>
        <end position="168"/>
    </location>
</feature>
<feature type="compositionally biased region" description="Basic and acidic residues" evidence="1">
    <location>
        <begin position="77"/>
        <end position="88"/>
    </location>
</feature>
<feature type="compositionally biased region" description="Basic residues" evidence="1">
    <location>
        <begin position="122"/>
        <end position="134"/>
    </location>
</feature>
<sequence length="758" mass="83150">MNENAKSKKTKETKKRKEREHEIERAESGPPTRVAEATSNHATRANPTKVFEHAAAQELKDSSITDTSTKVRKKPNKQKERAPEHTPDKTTYPQSAVDSYVAQHITHDRMPIVNSNSTSRPQVKHRSSKKRRHAAIADDDLETPTTSIDDSQASDRASANKKQKKGKQKATPNNDDILDTGAMIETGDLLHQVTPKPASQLSHKDIDMTDAAAPPQASTPLPAVSLMPTTPIRSALKPPNSPSKSSGKSVRFADHFNHYHVIPARDVFDDTTLRDEPEEASKKKYRTFSELTREEQELELDEWEAEAHDLWKATILAVGAHSSPSTFPGNNVQSTNPPQSAQQTFIPQASSTSCFNNHGQPSRGSNQRTNSEIAASSAALTSTKHSACVVDPVTLAQTSTVIPRNGDGSGLRAEATSDGTGVNIPAWERRYLDRWRGRTNTTGGRHAYLQMYDVYQYRHGCSGLMDLNYGHVLDDGLAAVSTACLEKNISSNGAEQSGQASGLNMKTNLARREIYSPVDPRSVRPVTPPLVKWGSTKDRAIDLSTPEPKRLVQADIKKEEDFDEDSPATLTTLPPTTPALSRSGPAPRPENQPARDAIDRYIARRNVGLIRYPVAEPTPRPEAAFAQFKTIQDTAKAQVLDPLNNLASPTAASSVSQEPSLARVLRDDARALGTHTSRGIRNPTRDALWQKMAAHASAYAPNARPFNTLFDAPRAPAGVRDLLNTRITRIQPASYSRSNSAYNSSVRSLRPERGRYSQ</sequence>
<feature type="region of interest" description="Disordered" evidence="1">
    <location>
        <begin position="735"/>
        <end position="758"/>
    </location>
</feature>
<evidence type="ECO:0000313" key="2">
    <source>
        <dbReference type="EMBL" id="KAK5087834.1"/>
    </source>
</evidence>
<feature type="compositionally biased region" description="Polar residues" evidence="1">
    <location>
        <begin position="143"/>
        <end position="157"/>
    </location>
</feature>
<dbReference type="AlphaFoldDB" id="A0AAN7T2V8"/>
<feature type="region of interest" description="Disordered" evidence="1">
    <location>
        <begin position="324"/>
        <end position="343"/>
    </location>
</feature>
<dbReference type="Proteomes" id="UP001309876">
    <property type="component" value="Unassembled WGS sequence"/>
</dbReference>
<accession>A0AAN7T2V8</accession>
<evidence type="ECO:0000256" key="1">
    <source>
        <dbReference type="SAM" id="MobiDB-lite"/>
    </source>
</evidence>
<feature type="compositionally biased region" description="Basic and acidic residues" evidence="1">
    <location>
        <begin position="749"/>
        <end position="758"/>
    </location>
</feature>
<feature type="compositionally biased region" description="Polar residues" evidence="1">
    <location>
        <begin position="37"/>
        <end position="46"/>
    </location>
</feature>
<name>A0AAN7T2V8_9EURO</name>
<protein>
    <submittedName>
        <fullName evidence="2">Uncharacterized protein</fullName>
    </submittedName>
</protein>
<gene>
    <name evidence="2" type="ORF">LTR05_002049</name>
</gene>
<feature type="compositionally biased region" description="Basic residues" evidence="1">
    <location>
        <begin position="7"/>
        <end position="18"/>
    </location>
</feature>
<reference evidence="2 3" key="1">
    <citation type="submission" date="2023-08" db="EMBL/GenBank/DDBJ databases">
        <title>Black Yeasts Isolated from many extreme environments.</title>
        <authorList>
            <person name="Coleine C."/>
            <person name="Stajich J.E."/>
            <person name="Selbmann L."/>
        </authorList>
    </citation>
    <scope>NUCLEOTIDE SEQUENCE [LARGE SCALE GENOMIC DNA]</scope>
    <source>
        <strain evidence="2 3">CCFEE 5910</strain>
    </source>
</reference>
<evidence type="ECO:0000313" key="3">
    <source>
        <dbReference type="Proteomes" id="UP001309876"/>
    </source>
</evidence>
<feature type="region of interest" description="Disordered" evidence="1">
    <location>
        <begin position="558"/>
        <end position="597"/>
    </location>
</feature>
<organism evidence="2 3">
    <name type="scientific">Lithohypha guttulata</name>
    <dbReference type="NCBI Taxonomy" id="1690604"/>
    <lineage>
        <taxon>Eukaryota</taxon>
        <taxon>Fungi</taxon>
        <taxon>Dikarya</taxon>
        <taxon>Ascomycota</taxon>
        <taxon>Pezizomycotina</taxon>
        <taxon>Eurotiomycetes</taxon>
        <taxon>Chaetothyriomycetidae</taxon>
        <taxon>Chaetothyriales</taxon>
        <taxon>Trichomeriaceae</taxon>
        <taxon>Lithohypha</taxon>
    </lineage>
</organism>
<dbReference type="EMBL" id="JAVRRJ010000002">
    <property type="protein sequence ID" value="KAK5087834.1"/>
    <property type="molecule type" value="Genomic_DNA"/>
</dbReference>
<comment type="caution">
    <text evidence="2">The sequence shown here is derived from an EMBL/GenBank/DDBJ whole genome shotgun (WGS) entry which is preliminary data.</text>
</comment>
<feature type="region of interest" description="Disordered" evidence="1">
    <location>
        <begin position="1"/>
        <end position="223"/>
    </location>
</feature>